<dbReference type="SUPFAM" id="SSF50891">
    <property type="entry name" value="Cyclophilin-like"/>
    <property type="match status" value="1"/>
</dbReference>
<dbReference type="Pfam" id="PF02682">
    <property type="entry name" value="CT_C_D"/>
    <property type="match status" value="1"/>
</dbReference>
<evidence type="ECO:0000259" key="4">
    <source>
        <dbReference type="SMART" id="SM00796"/>
    </source>
</evidence>
<keyword evidence="2 5" id="KW-0378">Hydrolase</keyword>
<dbReference type="EMBL" id="CCMZ01000006">
    <property type="protein sequence ID" value="CDX13236.1"/>
    <property type="molecule type" value="Genomic_DNA"/>
</dbReference>
<dbReference type="PANTHER" id="PTHR34698">
    <property type="entry name" value="5-OXOPROLINASE SUBUNIT B"/>
    <property type="match status" value="1"/>
</dbReference>
<dbReference type="Proteomes" id="UP000045285">
    <property type="component" value="Unassembled WGS sequence"/>
</dbReference>
<evidence type="ECO:0000256" key="2">
    <source>
        <dbReference type="ARBA" id="ARBA00022801"/>
    </source>
</evidence>
<dbReference type="NCBIfam" id="TIGR00370">
    <property type="entry name" value="5-oxoprolinase subunit PxpB"/>
    <property type="match status" value="1"/>
</dbReference>
<dbReference type="InterPro" id="IPR029000">
    <property type="entry name" value="Cyclophilin-like_dom_sf"/>
</dbReference>
<evidence type="ECO:0000313" key="5">
    <source>
        <dbReference type="EMBL" id="CDX13236.1"/>
    </source>
</evidence>
<dbReference type="AlphaFoldDB" id="A0A090F1Q3"/>
<dbReference type="STRING" id="69974.MPLDJ20_150204"/>
<organism evidence="5 6">
    <name type="scientific">Mesorhizobium plurifarium</name>
    <dbReference type="NCBI Taxonomy" id="69974"/>
    <lineage>
        <taxon>Bacteria</taxon>
        <taxon>Pseudomonadati</taxon>
        <taxon>Pseudomonadota</taxon>
        <taxon>Alphaproteobacteria</taxon>
        <taxon>Hyphomicrobiales</taxon>
        <taxon>Phyllobacteriaceae</taxon>
        <taxon>Mesorhizobium</taxon>
    </lineage>
</organism>
<dbReference type="Gene3D" id="3.30.1360.40">
    <property type="match status" value="1"/>
</dbReference>
<dbReference type="GO" id="GO:0005524">
    <property type="term" value="F:ATP binding"/>
    <property type="evidence" value="ECO:0007669"/>
    <property type="project" value="UniProtKB-KW"/>
</dbReference>
<dbReference type="InterPro" id="IPR003833">
    <property type="entry name" value="CT_C_D"/>
</dbReference>
<dbReference type="Gene3D" id="2.40.100.10">
    <property type="entry name" value="Cyclophilin-like"/>
    <property type="match status" value="1"/>
</dbReference>
<keyword evidence="1" id="KW-0547">Nucleotide-binding</keyword>
<evidence type="ECO:0000256" key="3">
    <source>
        <dbReference type="ARBA" id="ARBA00022840"/>
    </source>
</evidence>
<dbReference type="GO" id="GO:0016787">
    <property type="term" value="F:hydrolase activity"/>
    <property type="evidence" value="ECO:0007669"/>
    <property type="project" value="UniProtKB-KW"/>
</dbReference>
<protein>
    <submittedName>
        <fullName evidence="5">Putative hydrolase subunit</fullName>
    </submittedName>
</protein>
<reference evidence="6" key="1">
    <citation type="submission" date="2014-08" db="EMBL/GenBank/DDBJ databases">
        <authorList>
            <person name="Moulin L."/>
        </authorList>
    </citation>
    <scope>NUCLEOTIDE SEQUENCE [LARGE SCALE GENOMIC DNA]</scope>
</reference>
<evidence type="ECO:0000256" key="1">
    <source>
        <dbReference type="ARBA" id="ARBA00022741"/>
    </source>
</evidence>
<dbReference type="SMART" id="SM00796">
    <property type="entry name" value="AHS1"/>
    <property type="match status" value="1"/>
</dbReference>
<sequence length="221" mass="23276">MTIGPAPRISLAGSGALLLDGAQASFDDAVQELVWAVAEAARGLDGVRETVPGMNNLLVLFDPLVTDASRVGEQLQSLWAGTDPQTATGTLHRIPVHYGGSSGEDLAGWAAHCGLSLEETVNRHAAATYSVAAIGAMPGFPYLSGLDPRLTWPRRKNPRLKVAEGAVIIGGAQAGIMPMTAPSGWHIIGHTDVRLFDIEAQSPVLLRPGDKIQFEITGIEQ</sequence>
<proteinExistence type="predicted"/>
<dbReference type="PANTHER" id="PTHR34698:SF2">
    <property type="entry name" value="5-OXOPROLINASE SUBUNIT B"/>
    <property type="match status" value="1"/>
</dbReference>
<dbReference type="InterPro" id="IPR010016">
    <property type="entry name" value="PxpB"/>
</dbReference>
<keyword evidence="6" id="KW-1185">Reference proteome</keyword>
<evidence type="ECO:0000313" key="6">
    <source>
        <dbReference type="Proteomes" id="UP000045285"/>
    </source>
</evidence>
<accession>A0A090F1Q3</accession>
<gene>
    <name evidence="5" type="primary">ybgJ</name>
    <name evidence="5" type="ORF">MPL3356_140113</name>
</gene>
<keyword evidence="3" id="KW-0067">ATP-binding</keyword>
<feature type="domain" description="Carboxyltransferase" evidence="4">
    <location>
        <begin position="7"/>
        <end position="206"/>
    </location>
</feature>
<name>A0A090F1Q3_MESPL</name>
<dbReference type="SUPFAM" id="SSF160467">
    <property type="entry name" value="PH0987 N-terminal domain-like"/>
    <property type="match status" value="1"/>
</dbReference>